<accession>A0AB34IZK4</accession>
<dbReference type="AlphaFoldDB" id="A0AB34IZK4"/>
<keyword evidence="3" id="KW-1185">Reference proteome</keyword>
<dbReference type="EMBL" id="JBGBPQ010000016">
    <property type="protein sequence ID" value="KAL1508493.1"/>
    <property type="molecule type" value="Genomic_DNA"/>
</dbReference>
<evidence type="ECO:0000313" key="3">
    <source>
        <dbReference type="Proteomes" id="UP001515480"/>
    </source>
</evidence>
<sequence>MTALASSNSRVQVDLAGSHLAALVLAVEEGASRNMENTRGSASFTELSRDPITPLIDWSLNASAGGAARGLGASPWLDDTSPSLCAIELLRDNLQSCANVSEEIIRRLAACLRPSDRATRILQLFEVMCEVKEGYGVTTDAATGFPTFKPICRNQKLIIRALAERRSVLLLFNGQEGRKQRQELFERLDDAACATRFHYHEQMLKLLLKCVRGRHQPSDTERTDKMAAEHTFRSILPLDELVEHALDSTTSSGVRVVYMQLMREGIIDSLLPYPGLLHRPGVIRLLDVMVGEQGRFLTVEHAAAAGVELDLEELDIEAARHLLYDGWLPLLLAILERHGVGTAVKRADAPMYAGKLQLKAIMAELLQSLRRFGPLLEADKSAGELNAARHYFLDRCVLMLQEVTHEKRRDMLPAKCAEWRSNHMLLRLHIETGPMAMPARLKNIETTCDKYIMLQESLKEYAHKMRTEHERRQGHSTTSLLLEQLQTRTVQAPDEENGWLTNAMIRGAVVGKRVTSGISEVISSGDSKPSKSSAGRLPDHDSIGRPLKTSMNHLQVVIEILAAVLRQETMPVMSPQASQAAVAREEDFTDLQTLDNSSALFIEQMSWRGVAYAAALRTFVGPFSAAHHLFAMTQRSTVSSRGVG</sequence>
<evidence type="ECO:0000256" key="1">
    <source>
        <dbReference type="SAM" id="MobiDB-lite"/>
    </source>
</evidence>
<feature type="compositionally biased region" description="Low complexity" evidence="1">
    <location>
        <begin position="523"/>
        <end position="533"/>
    </location>
</feature>
<protein>
    <submittedName>
        <fullName evidence="2">Uncharacterized protein</fullName>
    </submittedName>
</protein>
<feature type="region of interest" description="Disordered" evidence="1">
    <location>
        <begin position="520"/>
        <end position="543"/>
    </location>
</feature>
<gene>
    <name evidence="2" type="ORF">AB1Y20_004594</name>
</gene>
<dbReference type="Proteomes" id="UP001515480">
    <property type="component" value="Unassembled WGS sequence"/>
</dbReference>
<comment type="caution">
    <text evidence="2">The sequence shown here is derived from an EMBL/GenBank/DDBJ whole genome shotgun (WGS) entry which is preliminary data.</text>
</comment>
<organism evidence="2 3">
    <name type="scientific">Prymnesium parvum</name>
    <name type="common">Toxic golden alga</name>
    <dbReference type="NCBI Taxonomy" id="97485"/>
    <lineage>
        <taxon>Eukaryota</taxon>
        <taxon>Haptista</taxon>
        <taxon>Haptophyta</taxon>
        <taxon>Prymnesiophyceae</taxon>
        <taxon>Prymnesiales</taxon>
        <taxon>Prymnesiaceae</taxon>
        <taxon>Prymnesium</taxon>
    </lineage>
</organism>
<proteinExistence type="predicted"/>
<evidence type="ECO:0000313" key="2">
    <source>
        <dbReference type="EMBL" id="KAL1508493.1"/>
    </source>
</evidence>
<reference evidence="2 3" key="1">
    <citation type="journal article" date="2024" name="Science">
        <title>Giant polyketide synthase enzymes in the biosynthesis of giant marine polyether toxins.</title>
        <authorList>
            <person name="Fallon T.R."/>
            <person name="Shende V.V."/>
            <person name="Wierzbicki I.H."/>
            <person name="Pendleton A.L."/>
            <person name="Watervoot N.F."/>
            <person name="Auber R.P."/>
            <person name="Gonzalez D.J."/>
            <person name="Wisecaver J.H."/>
            <person name="Moore B.S."/>
        </authorList>
    </citation>
    <scope>NUCLEOTIDE SEQUENCE [LARGE SCALE GENOMIC DNA]</scope>
    <source>
        <strain evidence="2 3">12B1</strain>
    </source>
</reference>
<name>A0AB34IZK4_PRYPA</name>